<accession>A0A0S4JDX9</accession>
<feature type="domain" description="Translation initiation factor beta propellor-like" evidence="7">
    <location>
        <begin position="401"/>
        <end position="604"/>
    </location>
</feature>
<evidence type="ECO:0000313" key="8">
    <source>
        <dbReference type="EMBL" id="CUG87197.1"/>
    </source>
</evidence>
<keyword evidence="5" id="KW-0175">Coiled coil</keyword>
<sequence>MLSNSFSFLFLLLATSNKSIVAEKMEGMNRHIVIDGLPTNIAPARHEVFRKFFTTTVAKKLGHENFVVHLTIDDDASSATSGFVNGAFLTFVKPSDAEFALSAMNRFPLTKSEMLSTYRWSALATAKEPVTEYVAPELAAETAADLANAMMQDPAARPMFLTKSGQHLDIELSWYDNAKQKVDLHKKPTADRNDSLGQMCEMDRRMGRMALPGLIYGTNTTPKPLPIWTPLGSMMVTQHLTGLKFWGGEDFKCLFEIVEENVTAFLISPLENFLIVRSDREVAVWNLKQSRKLKVIAGFNPDQWPLGKFNADDSLVAFNKSGDLLVYDTKNDMSLVQASIDTRHSYTYRLENLVDFEWSPFHASHIALIFSGDQHVGWSVSIEDIATDDERIASMNNAIRRNFLGAGQVNVLWHPEGTGLAAKITKFDKGGEVSAVEYCLFRIFAKSITADHFKIENMYSAERFAWQPGGKYFAVLLLDKASINAKTVTGPKMTVRFYSVDGKGLKTLGSFPTSANSLHWAPKGTRLVAANYEKSLFEFYGINDAGVAQQFEKCEHPAVGDTQWDPSGRFFASWNTCLRTPEGCRYRIFDMNGHRILEKRAEKFSHFAWRPLAKPVLDADEVNEVKKKLKSIIEEYEAADQAVEDAAAKVIRDKQEKAEREYKTRMDAIHRHHAEKKYAETREQLRAKAPMTIRQRKFLASIPEEQRMTTEIVTESRVKARDEVKGQK</sequence>
<dbReference type="Gene3D" id="2.130.10.10">
    <property type="entry name" value="YVTN repeat-like/Quinoprotein amine dehydrogenase"/>
    <property type="match status" value="1"/>
</dbReference>
<dbReference type="SUPFAM" id="SSF82171">
    <property type="entry name" value="DPP6 N-terminal domain-like"/>
    <property type="match status" value="1"/>
</dbReference>
<dbReference type="InterPro" id="IPR015943">
    <property type="entry name" value="WD40/YVTN_repeat-like_dom_sf"/>
</dbReference>
<dbReference type="GO" id="GO:0003723">
    <property type="term" value="F:RNA binding"/>
    <property type="evidence" value="ECO:0007669"/>
    <property type="project" value="UniProtKB-KW"/>
</dbReference>
<dbReference type="Pfam" id="PF08662">
    <property type="entry name" value="eIF2A"/>
    <property type="match status" value="1"/>
</dbReference>
<dbReference type="InterPro" id="IPR011400">
    <property type="entry name" value="EIF3B"/>
</dbReference>
<evidence type="ECO:0000256" key="5">
    <source>
        <dbReference type="SAM" id="Coils"/>
    </source>
</evidence>
<feature type="coiled-coil region" evidence="5">
    <location>
        <begin position="619"/>
        <end position="649"/>
    </location>
</feature>
<dbReference type="PANTHER" id="PTHR14068">
    <property type="entry name" value="EUKARYOTIC TRANSLATION INITIATION FACTOR 3 EIF3 -RELATED"/>
    <property type="match status" value="1"/>
</dbReference>
<evidence type="ECO:0000256" key="2">
    <source>
        <dbReference type="ARBA" id="ARBA00022540"/>
    </source>
</evidence>
<evidence type="ECO:0000256" key="6">
    <source>
        <dbReference type="SAM" id="SignalP"/>
    </source>
</evidence>
<dbReference type="OrthoDB" id="10250414at2759"/>
<evidence type="ECO:0000259" key="7">
    <source>
        <dbReference type="Pfam" id="PF08662"/>
    </source>
</evidence>
<keyword evidence="9" id="KW-1185">Reference proteome</keyword>
<gene>
    <name evidence="8" type="ORF">BSAL_09115</name>
</gene>
<protein>
    <submittedName>
        <fullName evidence="8">Eukaryotic translation initiation factor eIF2A, putative</fullName>
    </submittedName>
</protein>
<dbReference type="Proteomes" id="UP000051952">
    <property type="component" value="Unassembled WGS sequence"/>
</dbReference>
<dbReference type="EMBL" id="CYKH01001464">
    <property type="protein sequence ID" value="CUG87197.1"/>
    <property type="molecule type" value="Genomic_DNA"/>
</dbReference>
<feature type="signal peptide" evidence="6">
    <location>
        <begin position="1"/>
        <end position="22"/>
    </location>
</feature>
<evidence type="ECO:0000256" key="1">
    <source>
        <dbReference type="ARBA" id="ARBA00022490"/>
    </source>
</evidence>
<dbReference type="GO" id="GO:0003743">
    <property type="term" value="F:translation initiation factor activity"/>
    <property type="evidence" value="ECO:0007669"/>
    <property type="project" value="UniProtKB-KW"/>
</dbReference>
<dbReference type="OMA" id="HLFWAPR"/>
<feature type="chain" id="PRO_5006622271" evidence="6">
    <location>
        <begin position="23"/>
        <end position="728"/>
    </location>
</feature>
<dbReference type="InterPro" id="IPR013979">
    <property type="entry name" value="TIF_beta_prop-like"/>
</dbReference>
<keyword evidence="2 8" id="KW-0396">Initiation factor</keyword>
<organism evidence="8 9">
    <name type="scientific">Bodo saltans</name>
    <name type="common">Flagellated protozoan</name>
    <dbReference type="NCBI Taxonomy" id="75058"/>
    <lineage>
        <taxon>Eukaryota</taxon>
        <taxon>Discoba</taxon>
        <taxon>Euglenozoa</taxon>
        <taxon>Kinetoplastea</taxon>
        <taxon>Metakinetoplastina</taxon>
        <taxon>Eubodonida</taxon>
        <taxon>Bodonidae</taxon>
        <taxon>Bodo</taxon>
    </lineage>
</organism>
<dbReference type="GO" id="GO:0005852">
    <property type="term" value="C:eukaryotic translation initiation factor 3 complex"/>
    <property type="evidence" value="ECO:0007669"/>
    <property type="project" value="InterPro"/>
</dbReference>
<keyword evidence="1" id="KW-0963">Cytoplasm</keyword>
<evidence type="ECO:0000256" key="4">
    <source>
        <dbReference type="ARBA" id="ARBA00022917"/>
    </source>
</evidence>
<reference evidence="9" key="1">
    <citation type="submission" date="2015-09" db="EMBL/GenBank/DDBJ databases">
        <authorList>
            <consortium name="Pathogen Informatics"/>
        </authorList>
    </citation>
    <scope>NUCLEOTIDE SEQUENCE [LARGE SCALE GENOMIC DNA]</scope>
    <source>
        <strain evidence="9">Lake Konstanz</strain>
    </source>
</reference>
<keyword evidence="3" id="KW-0694">RNA-binding</keyword>
<dbReference type="AlphaFoldDB" id="A0A0S4JDX9"/>
<evidence type="ECO:0000256" key="3">
    <source>
        <dbReference type="ARBA" id="ARBA00022884"/>
    </source>
</evidence>
<dbReference type="PANTHER" id="PTHR14068:SF0">
    <property type="entry name" value="EUKARYOTIC TRANSLATION INITIATION FACTOR 3 SUBUNIT B"/>
    <property type="match status" value="1"/>
</dbReference>
<dbReference type="GO" id="GO:0031369">
    <property type="term" value="F:translation initiation factor binding"/>
    <property type="evidence" value="ECO:0007669"/>
    <property type="project" value="InterPro"/>
</dbReference>
<evidence type="ECO:0000313" key="9">
    <source>
        <dbReference type="Proteomes" id="UP000051952"/>
    </source>
</evidence>
<dbReference type="VEuPathDB" id="TriTrypDB:BSAL_09115"/>
<keyword evidence="4" id="KW-0648">Protein biosynthesis</keyword>
<name>A0A0S4JDX9_BODSA</name>
<proteinExistence type="predicted"/>
<keyword evidence="6" id="KW-0732">Signal</keyword>